<dbReference type="PANTHER" id="PTHR11003:SF291">
    <property type="entry name" value="IP11374P"/>
    <property type="match status" value="1"/>
</dbReference>
<evidence type="ECO:0000256" key="6">
    <source>
        <dbReference type="ARBA" id="ARBA00023136"/>
    </source>
</evidence>
<dbReference type="Pfam" id="PF07885">
    <property type="entry name" value="Ion_trans_2"/>
    <property type="match status" value="1"/>
</dbReference>
<evidence type="ECO:0000259" key="10">
    <source>
        <dbReference type="Pfam" id="PF13180"/>
    </source>
</evidence>
<evidence type="ECO:0000256" key="5">
    <source>
        <dbReference type="ARBA" id="ARBA00023065"/>
    </source>
</evidence>
<dbReference type="AlphaFoldDB" id="N6WY52"/>
<evidence type="ECO:0000256" key="7">
    <source>
        <dbReference type="ARBA" id="ARBA00023303"/>
    </source>
</evidence>
<dbReference type="Proteomes" id="UP000013165">
    <property type="component" value="Unassembled WGS sequence"/>
</dbReference>
<keyword evidence="7" id="KW-0407">Ion channel</keyword>
<protein>
    <submittedName>
        <fullName evidence="11">PDZ domain-containing protein</fullName>
    </submittedName>
</protein>
<keyword evidence="5" id="KW-0406">Ion transport</keyword>
<evidence type="ECO:0000259" key="9">
    <source>
        <dbReference type="Pfam" id="PF07885"/>
    </source>
</evidence>
<dbReference type="EMBL" id="APLQ01000010">
    <property type="protein sequence ID" value="ENO16536.1"/>
    <property type="molecule type" value="Genomic_DNA"/>
</dbReference>
<dbReference type="SUPFAM" id="SSF81324">
    <property type="entry name" value="Voltage-gated potassium channels"/>
    <property type="match status" value="1"/>
</dbReference>
<dbReference type="HOGENOM" id="CLU_1364862_0_0_6"/>
<feature type="transmembrane region" description="Helical" evidence="8">
    <location>
        <begin position="75"/>
        <end position="95"/>
    </location>
</feature>
<dbReference type="PANTHER" id="PTHR11003">
    <property type="entry name" value="POTASSIUM CHANNEL, SUBFAMILY K"/>
    <property type="match status" value="1"/>
</dbReference>
<dbReference type="InterPro" id="IPR013099">
    <property type="entry name" value="K_chnl_dom"/>
</dbReference>
<gene>
    <name evidence="11" type="ORF">J057_02460</name>
</gene>
<dbReference type="InterPro" id="IPR003280">
    <property type="entry name" value="2pore_dom_K_chnl"/>
</dbReference>
<dbReference type="Gene3D" id="1.10.287.70">
    <property type="match status" value="1"/>
</dbReference>
<keyword evidence="4 8" id="KW-1133">Transmembrane helix</keyword>
<comment type="caution">
    <text evidence="11">The sequence shown here is derived from an EMBL/GenBank/DDBJ whole genome shotgun (WGS) entry which is preliminary data.</text>
</comment>
<accession>N6WY52</accession>
<evidence type="ECO:0000313" key="11">
    <source>
        <dbReference type="EMBL" id="ENO16536.1"/>
    </source>
</evidence>
<dbReference type="GO" id="GO:0030322">
    <property type="term" value="P:stabilization of membrane potential"/>
    <property type="evidence" value="ECO:0007669"/>
    <property type="project" value="TreeGrafter"/>
</dbReference>
<dbReference type="Gene3D" id="2.30.42.10">
    <property type="match status" value="1"/>
</dbReference>
<dbReference type="OrthoDB" id="9799090at2"/>
<proteinExistence type="predicted"/>
<evidence type="ECO:0000256" key="1">
    <source>
        <dbReference type="ARBA" id="ARBA00004141"/>
    </source>
</evidence>
<dbReference type="InterPro" id="IPR001478">
    <property type="entry name" value="PDZ"/>
</dbReference>
<evidence type="ECO:0000256" key="2">
    <source>
        <dbReference type="ARBA" id="ARBA00022448"/>
    </source>
</evidence>
<dbReference type="STRING" id="626887.J057_02460"/>
<dbReference type="InterPro" id="IPR036034">
    <property type="entry name" value="PDZ_sf"/>
</dbReference>
<dbReference type="GO" id="GO:0022841">
    <property type="term" value="F:potassium ion leak channel activity"/>
    <property type="evidence" value="ECO:0007669"/>
    <property type="project" value="TreeGrafter"/>
</dbReference>
<evidence type="ECO:0000256" key="4">
    <source>
        <dbReference type="ARBA" id="ARBA00022989"/>
    </source>
</evidence>
<dbReference type="RefSeq" id="WP_004583046.1">
    <property type="nucleotide sequence ID" value="NZ_AP028878.1"/>
</dbReference>
<comment type="subcellular location">
    <subcellularLocation>
        <location evidence="1">Membrane</location>
        <topology evidence="1">Multi-pass membrane protein</topology>
    </subcellularLocation>
</comment>
<dbReference type="eggNOG" id="COG1226">
    <property type="taxonomic scope" value="Bacteria"/>
</dbReference>
<name>N6WY52_9GAMM</name>
<organism evidence="11 12">
    <name type="scientific">Marinobacter nanhaiticus D15-8W</name>
    <dbReference type="NCBI Taxonomy" id="626887"/>
    <lineage>
        <taxon>Bacteria</taxon>
        <taxon>Pseudomonadati</taxon>
        <taxon>Pseudomonadota</taxon>
        <taxon>Gammaproteobacteria</taxon>
        <taxon>Pseudomonadales</taxon>
        <taxon>Marinobacteraceae</taxon>
        <taxon>Marinobacter</taxon>
    </lineage>
</organism>
<dbReference type="PATRIC" id="fig|626887.3.peg.470"/>
<dbReference type="GO" id="GO:0005886">
    <property type="term" value="C:plasma membrane"/>
    <property type="evidence" value="ECO:0007669"/>
    <property type="project" value="TreeGrafter"/>
</dbReference>
<keyword evidence="3 8" id="KW-0812">Transmembrane</keyword>
<dbReference type="SUPFAM" id="SSF50156">
    <property type="entry name" value="PDZ domain-like"/>
    <property type="match status" value="1"/>
</dbReference>
<dbReference type="GO" id="GO:0015271">
    <property type="term" value="F:outward rectifier potassium channel activity"/>
    <property type="evidence" value="ECO:0007669"/>
    <property type="project" value="TreeGrafter"/>
</dbReference>
<feature type="domain" description="PDZ" evidence="10">
    <location>
        <begin position="116"/>
        <end position="194"/>
    </location>
</feature>
<keyword evidence="6 8" id="KW-0472">Membrane</keyword>
<evidence type="ECO:0000256" key="3">
    <source>
        <dbReference type="ARBA" id="ARBA00022692"/>
    </source>
</evidence>
<reference evidence="11 12" key="1">
    <citation type="journal article" date="2013" name="Genome Announc.">
        <title>Genome Sequence of the Polycyclic Aromatic Hydrocarbon-Degrading Bacterium Strain Marinobacter nanhaiticus D15-8WT.</title>
        <authorList>
            <person name="Cui Z."/>
            <person name="Gao W."/>
            <person name="Li Q."/>
            <person name="Xu G."/>
            <person name="Zheng L."/>
        </authorList>
    </citation>
    <scope>NUCLEOTIDE SEQUENCE [LARGE SCALE GENOMIC DNA]</scope>
    <source>
        <strain evidence="11 12">D15-8W</strain>
    </source>
</reference>
<dbReference type="Pfam" id="PF13180">
    <property type="entry name" value="PDZ_2"/>
    <property type="match status" value="1"/>
</dbReference>
<feature type="transmembrane region" description="Helical" evidence="8">
    <location>
        <begin position="20"/>
        <end position="38"/>
    </location>
</feature>
<evidence type="ECO:0000313" key="12">
    <source>
        <dbReference type="Proteomes" id="UP000013165"/>
    </source>
</evidence>
<dbReference type="CDD" id="cd06779">
    <property type="entry name" value="cpPDZ_Deg_HtrA-like"/>
    <property type="match status" value="1"/>
</dbReference>
<keyword evidence="12" id="KW-1185">Reference proteome</keyword>
<keyword evidence="2" id="KW-0813">Transport</keyword>
<feature type="domain" description="Potassium channel" evidence="9">
    <location>
        <begin position="27"/>
        <end position="95"/>
    </location>
</feature>
<evidence type="ECO:0000256" key="8">
    <source>
        <dbReference type="SAM" id="Phobius"/>
    </source>
</evidence>
<sequence length="200" mass="22180">MNDSRLISTLAVRWRTRRRLLAALFVVPFILLAGTLFFSLAEQWSFADAFYFSVITLTTVGYGDLVPTTELTRSVTAIFVLCGVTTFGLFLRWIVRHALEPASGSGPGARFVLNDHHLARQLSLPSEGGVVVLAVRPGGRAFETGLRSYDVVLSVEDKPIAYPDDLVSALSRQGIGRLDRFTVMRGNELRELVVRPAVWR</sequence>